<evidence type="ECO:0000256" key="1">
    <source>
        <dbReference type="ARBA" id="ARBA00011738"/>
    </source>
</evidence>
<keyword evidence="4" id="KW-1185">Reference proteome</keyword>
<organism evidence="3 4">
    <name type="scientific">Roseibium aggregatum</name>
    <dbReference type="NCBI Taxonomy" id="187304"/>
    <lineage>
        <taxon>Bacteria</taxon>
        <taxon>Pseudomonadati</taxon>
        <taxon>Pseudomonadota</taxon>
        <taxon>Alphaproteobacteria</taxon>
        <taxon>Hyphomicrobiales</taxon>
        <taxon>Stappiaceae</taxon>
        <taxon>Roseibium</taxon>
    </lineage>
</organism>
<dbReference type="SMART" id="SM00886">
    <property type="entry name" value="Dabb"/>
    <property type="match status" value="1"/>
</dbReference>
<dbReference type="PROSITE" id="PS51502">
    <property type="entry name" value="S_R_A_B_BARREL"/>
    <property type="match status" value="1"/>
</dbReference>
<dbReference type="SUPFAM" id="SSF54909">
    <property type="entry name" value="Dimeric alpha+beta barrel"/>
    <property type="match status" value="1"/>
</dbReference>
<dbReference type="STRING" id="187304.B0E33_14725"/>
<protein>
    <submittedName>
        <fullName evidence="3">Stress responsive A/B Barrel Domain protein</fullName>
    </submittedName>
</protein>
<dbReference type="InterPro" id="IPR013097">
    <property type="entry name" value="Dabb"/>
</dbReference>
<evidence type="ECO:0000313" key="4">
    <source>
        <dbReference type="Proteomes" id="UP000048926"/>
    </source>
</evidence>
<dbReference type="InterPro" id="IPR011008">
    <property type="entry name" value="Dimeric_a/b-barrel"/>
</dbReference>
<evidence type="ECO:0000313" key="3">
    <source>
        <dbReference type="EMBL" id="CTQ45980.1"/>
    </source>
</evidence>
<accession>A0A0M6YAY6</accession>
<gene>
    <name evidence="3" type="ORF">LAL4801_04435</name>
</gene>
<dbReference type="Proteomes" id="UP000048926">
    <property type="component" value="Unassembled WGS sequence"/>
</dbReference>
<proteinExistence type="predicted"/>
<reference evidence="4" key="1">
    <citation type="submission" date="2015-07" db="EMBL/GenBank/DDBJ databases">
        <authorList>
            <person name="Rodrigo-Torres Lidia"/>
            <person name="Arahal R.David."/>
        </authorList>
    </citation>
    <scope>NUCLEOTIDE SEQUENCE [LARGE SCALE GENOMIC DNA]</scope>
    <source>
        <strain evidence="4">CECT 4801</strain>
    </source>
</reference>
<feature type="domain" description="Stress-response A/B barrel" evidence="2">
    <location>
        <begin position="2"/>
        <end position="100"/>
    </location>
</feature>
<dbReference type="Pfam" id="PF07876">
    <property type="entry name" value="Dabb"/>
    <property type="match status" value="1"/>
</dbReference>
<dbReference type="PANTHER" id="PTHR33178">
    <property type="match status" value="1"/>
</dbReference>
<name>A0A0M6YAY6_9HYPH</name>
<dbReference type="PANTHER" id="PTHR33178:SF10">
    <property type="entry name" value="STRESS-RESPONSE A_B BARREL DOMAIN-CONTAINING PROTEIN"/>
    <property type="match status" value="1"/>
</dbReference>
<dbReference type="Gene3D" id="3.30.70.100">
    <property type="match status" value="1"/>
</dbReference>
<dbReference type="RefSeq" id="WP_055659645.1">
    <property type="nucleotide sequence ID" value="NZ_CXST01000003.1"/>
</dbReference>
<comment type="subunit">
    <text evidence="1">Homodimer.</text>
</comment>
<dbReference type="InterPro" id="IPR044662">
    <property type="entry name" value="HS1/DABB1-like"/>
</dbReference>
<dbReference type="AlphaFoldDB" id="A0A0M6YAY6"/>
<sequence>MIRHIVLIKFQPDVAEELIESLFQELRSIRDQVSGIGEIVSGRSESPEQIERGYMHGFTIDFESWEALEAYQTHPDHKALGAKLVANAIGGIDGILVLDIPVSA</sequence>
<dbReference type="EMBL" id="CXST01000003">
    <property type="protein sequence ID" value="CTQ45980.1"/>
    <property type="molecule type" value="Genomic_DNA"/>
</dbReference>
<dbReference type="OrthoDB" id="9816070at2"/>
<evidence type="ECO:0000259" key="2">
    <source>
        <dbReference type="PROSITE" id="PS51502"/>
    </source>
</evidence>